<proteinExistence type="predicted"/>
<dbReference type="Proteomes" id="UP000654345">
    <property type="component" value="Unassembled WGS sequence"/>
</dbReference>
<keyword evidence="2" id="KW-1185">Reference proteome</keyword>
<name>A0ABQ3UY90_9CHLR</name>
<protein>
    <submittedName>
        <fullName evidence="1">Uncharacterized protein</fullName>
    </submittedName>
</protein>
<evidence type="ECO:0000313" key="2">
    <source>
        <dbReference type="Proteomes" id="UP000654345"/>
    </source>
</evidence>
<sequence length="43" mass="4599">MIGAASIQALPLSFVKPILAILAHEQEEAISFGPLYERANVSC</sequence>
<accession>A0ABQ3UY90</accession>
<organism evidence="1 2">
    <name type="scientific">Ktedonobacter robiniae</name>
    <dbReference type="NCBI Taxonomy" id="2778365"/>
    <lineage>
        <taxon>Bacteria</taxon>
        <taxon>Bacillati</taxon>
        <taxon>Chloroflexota</taxon>
        <taxon>Ktedonobacteria</taxon>
        <taxon>Ktedonobacterales</taxon>
        <taxon>Ktedonobacteraceae</taxon>
        <taxon>Ktedonobacter</taxon>
    </lineage>
</organism>
<comment type="caution">
    <text evidence="1">The sequence shown here is derived from an EMBL/GenBank/DDBJ whole genome shotgun (WGS) entry which is preliminary data.</text>
</comment>
<evidence type="ECO:0000313" key="1">
    <source>
        <dbReference type="EMBL" id="GHO57637.1"/>
    </source>
</evidence>
<dbReference type="RefSeq" id="WP_268887386.1">
    <property type="nucleotide sequence ID" value="NZ_BNJG01000002.1"/>
</dbReference>
<reference evidence="1 2" key="1">
    <citation type="journal article" date="2021" name="Int. J. Syst. Evol. Microbiol.">
        <title>Reticulibacter mediterranei gen. nov., sp. nov., within the new family Reticulibacteraceae fam. nov., and Ktedonospora formicarum gen. nov., sp. nov., Ktedonobacter robiniae sp. nov., Dictyobacter formicarum sp. nov. and Dictyobacter arantiisoli sp. nov., belonging to the class Ktedonobacteria.</title>
        <authorList>
            <person name="Yabe S."/>
            <person name="Zheng Y."/>
            <person name="Wang C.M."/>
            <person name="Sakai Y."/>
            <person name="Abe K."/>
            <person name="Yokota A."/>
            <person name="Donadio S."/>
            <person name="Cavaletti L."/>
            <person name="Monciardini P."/>
        </authorList>
    </citation>
    <scope>NUCLEOTIDE SEQUENCE [LARGE SCALE GENOMIC DNA]</scope>
    <source>
        <strain evidence="1 2">SOSP1-30</strain>
    </source>
</reference>
<gene>
    <name evidence="1" type="ORF">KSB_61120</name>
</gene>
<dbReference type="EMBL" id="BNJG01000002">
    <property type="protein sequence ID" value="GHO57637.1"/>
    <property type="molecule type" value="Genomic_DNA"/>
</dbReference>